<evidence type="ECO:0000256" key="7">
    <source>
        <dbReference type="ARBA" id="ARBA00022898"/>
    </source>
</evidence>
<evidence type="ECO:0000259" key="11">
    <source>
        <dbReference type="Pfam" id="PF00266"/>
    </source>
</evidence>
<dbReference type="FunFam" id="3.40.640.10:FF:000084">
    <property type="entry name" value="IscS-like cysteine desulfurase"/>
    <property type="match status" value="1"/>
</dbReference>
<dbReference type="InterPro" id="IPR000192">
    <property type="entry name" value="Aminotrans_V_dom"/>
</dbReference>
<dbReference type="SUPFAM" id="SSF53383">
    <property type="entry name" value="PLP-dependent transferases"/>
    <property type="match status" value="1"/>
</dbReference>
<gene>
    <name evidence="12" type="ORF">FHQ18_01935</name>
</gene>
<organism evidence="12 13">
    <name type="scientific">Deferribacter autotrophicus</name>
    <dbReference type="NCBI Taxonomy" id="500465"/>
    <lineage>
        <taxon>Bacteria</taxon>
        <taxon>Pseudomonadati</taxon>
        <taxon>Deferribacterota</taxon>
        <taxon>Deferribacteres</taxon>
        <taxon>Deferribacterales</taxon>
        <taxon>Deferribacteraceae</taxon>
        <taxon>Deferribacter</taxon>
    </lineage>
</organism>
<reference evidence="12 13" key="1">
    <citation type="submission" date="2019-06" db="EMBL/GenBank/DDBJ databases">
        <title>Genomic insights into carbon and energy metabolism of Deferribacter autotrophicus revealed new metabolic traits in the phylum Deferribacteres.</title>
        <authorList>
            <person name="Slobodkin A.I."/>
            <person name="Slobodkina G.B."/>
            <person name="Allioux M."/>
            <person name="Alain K."/>
            <person name="Jebbar M."/>
            <person name="Shadrin V."/>
            <person name="Kublanov I.V."/>
            <person name="Toshchakov S.V."/>
            <person name="Bonch-Osmolovskaya E.A."/>
        </authorList>
    </citation>
    <scope>NUCLEOTIDE SEQUENCE [LARGE SCALE GENOMIC DNA]</scope>
    <source>
        <strain evidence="12 13">SL50</strain>
    </source>
</reference>
<sequence>MIYMDNVAGTKPDKRVVEKMLPFISEKYGNPSAHFYPLGRESFEAIEEARGHVAALINAKPDNIIFTSCGTESNNLAIKGVANNPEYKDKKHIIISEIEHYSVQNVALKLTNYGYEVTKLKVDNTGLVNPQDLKKSIRKDTLLVSIMHANPEIGTIQDIEELGKVCKEAGVIFHVDAVASCGHVEVDVEKFQCDLLSIASQNFYGPRGAAALYIRDGVRITPLFDGGFQEKGYRSGSENVAAIVGMGEAARIAKEEMAEYSKKMIKLRQKLWDGLAKMFDFLHFTGHPEKRLPGHVSFWIEYIEGESLLMWYSLKGVCAASGSACSSNILAEDEEELEASHVLTAVGVPNDICAGSLTFSMSKYIEEKDVDYVLEITPGIVNRLCEMSPYFNKK</sequence>
<evidence type="ECO:0000313" key="13">
    <source>
        <dbReference type="Proteomes" id="UP000322876"/>
    </source>
</evidence>
<evidence type="ECO:0000256" key="5">
    <source>
        <dbReference type="ARBA" id="ARBA00022679"/>
    </source>
</evidence>
<keyword evidence="9" id="KW-0411">Iron-sulfur</keyword>
<keyword evidence="7" id="KW-0663">Pyridoxal phosphate</keyword>
<dbReference type="GO" id="GO:0051536">
    <property type="term" value="F:iron-sulfur cluster binding"/>
    <property type="evidence" value="ECO:0007669"/>
    <property type="project" value="UniProtKB-KW"/>
</dbReference>
<dbReference type="InterPro" id="IPR015424">
    <property type="entry name" value="PyrdxlP-dep_Trfase"/>
</dbReference>
<dbReference type="GO" id="GO:0046872">
    <property type="term" value="F:metal ion binding"/>
    <property type="evidence" value="ECO:0007669"/>
    <property type="project" value="UniProtKB-KW"/>
</dbReference>
<evidence type="ECO:0000256" key="9">
    <source>
        <dbReference type="ARBA" id="ARBA00023014"/>
    </source>
</evidence>
<comment type="caution">
    <text evidence="12">The sequence shown here is derived from an EMBL/GenBank/DDBJ whole genome shotgun (WGS) entry which is preliminary data.</text>
</comment>
<dbReference type="InterPro" id="IPR015421">
    <property type="entry name" value="PyrdxlP-dep_Trfase_major"/>
</dbReference>
<dbReference type="PIRSF" id="PIRSF005572">
    <property type="entry name" value="NifS"/>
    <property type="match status" value="1"/>
</dbReference>
<accession>A0A5A8F7C0</accession>
<evidence type="ECO:0000256" key="8">
    <source>
        <dbReference type="ARBA" id="ARBA00023004"/>
    </source>
</evidence>
<dbReference type="Pfam" id="PF00266">
    <property type="entry name" value="Aminotran_5"/>
    <property type="match status" value="1"/>
</dbReference>
<evidence type="ECO:0000256" key="1">
    <source>
        <dbReference type="ARBA" id="ARBA00001933"/>
    </source>
</evidence>
<evidence type="ECO:0000256" key="3">
    <source>
        <dbReference type="ARBA" id="ARBA00006490"/>
    </source>
</evidence>
<evidence type="ECO:0000256" key="2">
    <source>
        <dbReference type="ARBA" id="ARBA00003120"/>
    </source>
</evidence>
<evidence type="ECO:0000256" key="4">
    <source>
        <dbReference type="ARBA" id="ARBA00012239"/>
    </source>
</evidence>
<dbReference type="EMBL" id="VFJB01000002">
    <property type="protein sequence ID" value="KAA0259234.1"/>
    <property type="molecule type" value="Genomic_DNA"/>
</dbReference>
<keyword evidence="8" id="KW-0408">Iron</keyword>
<dbReference type="AlphaFoldDB" id="A0A5A8F7C0"/>
<dbReference type="PANTHER" id="PTHR11601:SF34">
    <property type="entry name" value="CYSTEINE DESULFURASE"/>
    <property type="match status" value="1"/>
</dbReference>
<comment type="similarity">
    <text evidence="3">Belongs to the class-V pyridoxal-phosphate-dependent aminotransferase family. NifS/IscS subfamily.</text>
</comment>
<protein>
    <recommendedName>
        <fullName evidence="4">cysteine desulfurase</fullName>
        <ecNumber evidence="4">2.8.1.7</ecNumber>
    </recommendedName>
</protein>
<dbReference type="Gene3D" id="3.40.640.10">
    <property type="entry name" value="Type I PLP-dependent aspartate aminotransferase-like (Major domain)"/>
    <property type="match status" value="1"/>
</dbReference>
<evidence type="ECO:0000313" key="12">
    <source>
        <dbReference type="EMBL" id="KAA0259234.1"/>
    </source>
</evidence>
<keyword evidence="6" id="KW-0479">Metal-binding</keyword>
<evidence type="ECO:0000256" key="10">
    <source>
        <dbReference type="ARBA" id="ARBA00050776"/>
    </source>
</evidence>
<dbReference type="RefSeq" id="WP_149265489.1">
    <property type="nucleotide sequence ID" value="NZ_VFJB01000002.1"/>
</dbReference>
<comment type="function">
    <text evidence="2">Catalyzes the removal of elemental sulfur atoms from cysteine to produce alanine. Seems to participate in the biosynthesis of the nitrogenase metalloclusters by providing the inorganic sulfur required for the Fe-S core formation.</text>
</comment>
<dbReference type="OrthoDB" id="9808002at2"/>
<feature type="domain" description="Aminotransferase class V" evidence="11">
    <location>
        <begin position="2"/>
        <end position="373"/>
    </location>
</feature>
<dbReference type="EC" id="2.8.1.7" evidence="4"/>
<dbReference type="Proteomes" id="UP000322876">
    <property type="component" value="Unassembled WGS sequence"/>
</dbReference>
<dbReference type="InterPro" id="IPR015422">
    <property type="entry name" value="PyrdxlP-dep_Trfase_small"/>
</dbReference>
<comment type="cofactor">
    <cofactor evidence="1">
        <name>pyridoxal 5'-phosphate</name>
        <dbReference type="ChEBI" id="CHEBI:597326"/>
    </cofactor>
</comment>
<dbReference type="InterPro" id="IPR016454">
    <property type="entry name" value="Cysteine_dSase"/>
</dbReference>
<dbReference type="GO" id="GO:0031071">
    <property type="term" value="F:cysteine desulfurase activity"/>
    <property type="evidence" value="ECO:0007669"/>
    <property type="project" value="UniProtKB-EC"/>
</dbReference>
<name>A0A5A8F7C0_9BACT</name>
<comment type="catalytic activity">
    <reaction evidence="10">
        <text>(sulfur carrier)-H + L-cysteine = (sulfur carrier)-SH + L-alanine</text>
        <dbReference type="Rhea" id="RHEA:43892"/>
        <dbReference type="Rhea" id="RHEA-COMP:14737"/>
        <dbReference type="Rhea" id="RHEA-COMP:14739"/>
        <dbReference type="ChEBI" id="CHEBI:29917"/>
        <dbReference type="ChEBI" id="CHEBI:35235"/>
        <dbReference type="ChEBI" id="CHEBI:57972"/>
        <dbReference type="ChEBI" id="CHEBI:64428"/>
        <dbReference type="EC" id="2.8.1.7"/>
    </reaction>
</comment>
<keyword evidence="5" id="KW-0808">Transferase</keyword>
<proteinExistence type="inferred from homology"/>
<dbReference type="PANTHER" id="PTHR11601">
    <property type="entry name" value="CYSTEINE DESULFURYLASE FAMILY MEMBER"/>
    <property type="match status" value="1"/>
</dbReference>
<keyword evidence="13" id="KW-1185">Reference proteome</keyword>
<evidence type="ECO:0000256" key="6">
    <source>
        <dbReference type="ARBA" id="ARBA00022723"/>
    </source>
</evidence>
<dbReference type="Gene3D" id="3.90.1150.10">
    <property type="entry name" value="Aspartate Aminotransferase, domain 1"/>
    <property type="match status" value="1"/>
</dbReference>